<proteinExistence type="predicted"/>
<organism evidence="1 2">
    <name type="scientific">Desmophyllum pertusum</name>
    <dbReference type="NCBI Taxonomy" id="174260"/>
    <lineage>
        <taxon>Eukaryota</taxon>
        <taxon>Metazoa</taxon>
        <taxon>Cnidaria</taxon>
        <taxon>Anthozoa</taxon>
        <taxon>Hexacorallia</taxon>
        <taxon>Scleractinia</taxon>
        <taxon>Caryophylliina</taxon>
        <taxon>Caryophylliidae</taxon>
        <taxon>Desmophyllum</taxon>
    </lineage>
</organism>
<gene>
    <name evidence="1" type="ORF">OS493_005909</name>
</gene>
<evidence type="ECO:0000313" key="2">
    <source>
        <dbReference type="Proteomes" id="UP001163046"/>
    </source>
</evidence>
<accession>A0A9W9YFI6</accession>
<comment type="caution">
    <text evidence="1">The sequence shown here is derived from an EMBL/GenBank/DDBJ whole genome shotgun (WGS) entry which is preliminary data.</text>
</comment>
<sequence length="103" mass="11891">MVLSVEPERVKANCFTLFAASLNNITRVFYRNRNGHAVLWSQYMKARQQDTKTVFFKEVSETKKSSAALNVIKCDDVTLTQYCFSTATDESTVKRRNTENLQR</sequence>
<name>A0A9W9YFI6_9CNID</name>
<reference evidence="1" key="1">
    <citation type="submission" date="2023-01" db="EMBL/GenBank/DDBJ databases">
        <title>Genome assembly of the deep-sea coral Lophelia pertusa.</title>
        <authorList>
            <person name="Herrera S."/>
            <person name="Cordes E."/>
        </authorList>
    </citation>
    <scope>NUCLEOTIDE SEQUENCE</scope>
    <source>
        <strain evidence="1">USNM1676648</strain>
        <tissue evidence="1">Polyp</tissue>
    </source>
</reference>
<evidence type="ECO:0000313" key="1">
    <source>
        <dbReference type="EMBL" id="KAJ7339510.1"/>
    </source>
</evidence>
<dbReference type="Proteomes" id="UP001163046">
    <property type="component" value="Unassembled WGS sequence"/>
</dbReference>
<dbReference type="EMBL" id="MU827779">
    <property type="protein sequence ID" value="KAJ7339510.1"/>
    <property type="molecule type" value="Genomic_DNA"/>
</dbReference>
<protein>
    <submittedName>
        <fullName evidence="1">Uncharacterized protein</fullName>
    </submittedName>
</protein>
<keyword evidence="2" id="KW-1185">Reference proteome</keyword>
<dbReference type="AlphaFoldDB" id="A0A9W9YFI6"/>